<evidence type="ECO:0000313" key="1">
    <source>
        <dbReference type="EMBL" id="KKN30335.1"/>
    </source>
</evidence>
<accession>A0A0F9PEW6</accession>
<protein>
    <submittedName>
        <fullName evidence="1">Uncharacterized protein</fullName>
    </submittedName>
</protein>
<name>A0A0F9PEW6_9ZZZZ</name>
<gene>
    <name evidence="1" type="ORF">LCGC14_0834970</name>
</gene>
<comment type="caution">
    <text evidence="1">The sequence shown here is derived from an EMBL/GenBank/DDBJ whole genome shotgun (WGS) entry which is preliminary data.</text>
</comment>
<proteinExistence type="predicted"/>
<organism evidence="1">
    <name type="scientific">marine sediment metagenome</name>
    <dbReference type="NCBI Taxonomy" id="412755"/>
    <lineage>
        <taxon>unclassified sequences</taxon>
        <taxon>metagenomes</taxon>
        <taxon>ecological metagenomes</taxon>
    </lineage>
</organism>
<dbReference type="EMBL" id="LAZR01002414">
    <property type="protein sequence ID" value="KKN30335.1"/>
    <property type="molecule type" value="Genomic_DNA"/>
</dbReference>
<dbReference type="AlphaFoldDB" id="A0A0F9PEW6"/>
<reference evidence="1" key="1">
    <citation type="journal article" date="2015" name="Nature">
        <title>Complex archaea that bridge the gap between prokaryotes and eukaryotes.</title>
        <authorList>
            <person name="Spang A."/>
            <person name="Saw J.H."/>
            <person name="Jorgensen S.L."/>
            <person name="Zaremba-Niedzwiedzka K."/>
            <person name="Martijn J."/>
            <person name="Lind A.E."/>
            <person name="van Eijk R."/>
            <person name="Schleper C."/>
            <person name="Guy L."/>
            <person name="Ettema T.J."/>
        </authorList>
    </citation>
    <scope>NUCLEOTIDE SEQUENCE</scope>
</reference>
<sequence>MALEWLYEHWKSEFLANGFNEDVAEEEYQTWCEGLGGELDNEYQQTAYSVMMAAKETVIELQQIY</sequence>